<sequence length="160" mass="18201">MVLEIAYWGIRGLPYLIDGNVRLTQSGAIIRYLARKHNLIGTTEEEQRQQDLIDGVIGDIRSVWSMLCYRPNDFDVDKLTYRKDCLTPILAELDKWFAKNTNMSSEVIDGHSKLFPDLLDEFPNIKKHHDKIGNLKGVKEYLASDRNPVALNGPSAKWGG</sequence>
<dbReference type="InterPro" id="IPR004046">
    <property type="entry name" value="GST_C"/>
</dbReference>
<dbReference type="Pfam" id="PF14497">
    <property type="entry name" value="GST_C_3"/>
    <property type="match status" value="1"/>
</dbReference>
<accession>A0A9X6RMU4</accession>
<dbReference type="PROSITE" id="PS50404">
    <property type="entry name" value="GST_NTER"/>
    <property type="match status" value="1"/>
</dbReference>
<dbReference type="Proteomes" id="UP000192578">
    <property type="component" value="Unassembled WGS sequence"/>
</dbReference>
<dbReference type="InterPro" id="IPR004045">
    <property type="entry name" value="Glutathione_S-Trfase_N"/>
</dbReference>
<evidence type="ECO:0000256" key="1">
    <source>
        <dbReference type="ARBA" id="ARBA00003701"/>
    </source>
</evidence>
<dbReference type="GO" id="GO:0006749">
    <property type="term" value="P:glutathione metabolic process"/>
    <property type="evidence" value="ECO:0007669"/>
    <property type="project" value="TreeGrafter"/>
</dbReference>
<dbReference type="InterPro" id="IPR036249">
    <property type="entry name" value="Thioredoxin-like_sf"/>
</dbReference>
<dbReference type="EMBL" id="MTYJ01000339">
    <property type="protein sequence ID" value="OWA53688.1"/>
    <property type="molecule type" value="Genomic_DNA"/>
</dbReference>
<dbReference type="SUPFAM" id="SSF47616">
    <property type="entry name" value="GST C-terminal domain-like"/>
    <property type="match status" value="1"/>
</dbReference>
<evidence type="ECO:0000256" key="2">
    <source>
        <dbReference type="ARBA" id="ARBA00005861"/>
    </source>
</evidence>
<evidence type="ECO:0000256" key="3">
    <source>
        <dbReference type="ARBA" id="ARBA00012452"/>
    </source>
</evidence>
<dbReference type="PANTHER" id="PTHR11571:SF222">
    <property type="entry name" value="GLUTATHIONE TRANSFERASE"/>
    <property type="match status" value="1"/>
</dbReference>
<comment type="function">
    <text evidence="1">Conjugation of reduced glutathione to a wide number of exogenous and endogenous hydrophobic electrophiles.</text>
</comment>
<feature type="domain" description="GST N-terminal" evidence="6">
    <location>
        <begin position="1"/>
        <end position="41"/>
    </location>
</feature>
<protein>
    <recommendedName>
        <fullName evidence="3">glutathione transferase</fullName>
        <ecNumber evidence="3">2.5.1.18</ecNumber>
    </recommendedName>
</protein>
<dbReference type="PANTHER" id="PTHR11571">
    <property type="entry name" value="GLUTATHIONE S-TRANSFERASE"/>
    <property type="match status" value="1"/>
</dbReference>
<dbReference type="GO" id="GO:0004364">
    <property type="term" value="F:glutathione transferase activity"/>
    <property type="evidence" value="ECO:0007669"/>
    <property type="project" value="UniProtKB-EC"/>
</dbReference>
<dbReference type="EC" id="2.5.1.18" evidence="3"/>
<keyword evidence="4" id="KW-0808">Transferase</keyword>
<evidence type="ECO:0000313" key="8">
    <source>
        <dbReference type="Proteomes" id="UP000192578"/>
    </source>
</evidence>
<dbReference type="OrthoDB" id="4951845at2759"/>
<proteinExistence type="inferred from homology"/>
<evidence type="ECO:0000256" key="5">
    <source>
        <dbReference type="ARBA" id="ARBA00047960"/>
    </source>
</evidence>
<comment type="catalytic activity">
    <reaction evidence="5">
        <text>RX + glutathione = an S-substituted glutathione + a halide anion + H(+)</text>
        <dbReference type="Rhea" id="RHEA:16437"/>
        <dbReference type="ChEBI" id="CHEBI:15378"/>
        <dbReference type="ChEBI" id="CHEBI:16042"/>
        <dbReference type="ChEBI" id="CHEBI:17792"/>
        <dbReference type="ChEBI" id="CHEBI:57925"/>
        <dbReference type="ChEBI" id="CHEBI:90779"/>
        <dbReference type="EC" id="2.5.1.18"/>
    </reaction>
</comment>
<comment type="similarity">
    <text evidence="2">Belongs to the GST superfamily. Mu family.</text>
</comment>
<dbReference type="InterPro" id="IPR036282">
    <property type="entry name" value="Glutathione-S-Trfase_C_sf"/>
</dbReference>
<reference evidence="8" key="1">
    <citation type="submission" date="2017-01" db="EMBL/GenBank/DDBJ databases">
        <title>Comparative genomics of anhydrobiosis in the tardigrade Hypsibius dujardini.</title>
        <authorList>
            <person name="Yoshida Y."/>
            <person name="Koutsovoulos G."/>
            <person name="Laetsch D."/>
            <person name="Stevens L."/>
            <person name="Kumar S."/>
            <person name="Horikawa D."/>
            <person name="Ishino K."/>
            <person name="Komine S."/>
            <person name="Tomita M."/>
            <person name="Blaxter M."/>
            <person name="Arakawa K."/>
        </authorList>
    </citation>
    <scope>NUCLEOTIDE SEQUENCE [LARGE SCALE GENOMIC DNA]</scope>
    <source>
        <strain evidence="8">Z151</strain>
    </source>
</reference>
<dbReference type="SUPFAM" id="SSF52833">
    <property type="entry name" value="Thioredoxin-like"/>
    <property type="match status" value="1"/>
</dbReference>
<keyword evidence="8" id="KW-1185">Reference proteome</keyword>
<gene>
    <name evidence="7" type="ORF">BV898_18110</name>
</gene>
<dbReference type="Gene3D" id="1.20.1050.130">
    <property type="match status" value="1"/>
</dbReference>
<organism evidence="7 8">
    <name type="scientific">Hypsibius exemplaris</name>
    <name type="common">Freshwater tardigrade</name>
    <dbReference type="NCBI Taxonomy" id="2072580"/>
    <lineage>
        <taxon>Eukaryota</taxon>
        <taxon>Metazoa</taxon>
        <taxon>Ecdysozoa</taxon>
        <taxon>Tardigrada</taxon>
        <taxon>Eutardigrada</taxon>
        <taxon>Parachela</taxon>
        <taxon>Hypsibioidea</taxon>
        <taxon>Hypsibiidae</taxon>
        <taxon>Hypsibius</taxon>
    </lineage>
</organism>
<evidence type="ECO:0000256" key="4">
    <source>
        <dbReference type="ARBA" id="ARBA00022679"/>
    </source>
</evidence>
<evidence type="ECO:0000259" key="6">
    <source>
        <dbReference type="PROSITE" id="PS50404"/>
    </source>
</evidence>
<dbReference type="InterPro" id="IPR050213">
    <property type="entry name" value="GST_superfamily"/>
</dbReference>
<comment type="caution">
    <text evidence="7">The sequence shown here is derived from an EMBL/GenBank/DDBJ whole genome shotgun (WGS) entry which is preliminary data.</text>
</comment>
<name>A0A9X6RMU4_HYPEX</name>
<dbReference type="AlphaFoldDB" id="A0A9X6RMU4"/>
<evidence type="ECO:0000313" key="7">
    <source>
        <dbReference type="EMBL" id="OWA53688.1"/>
    </source>
</evidence>